<gene>
    <name evidence="2" type="ORF">Pfl04_47010</name>
</gene>
<dbReference type="EMBL" id="BONU01000050">
    <property type="protein sequence ID" value="GIG76297.1"/>
    <property type="molecule type" value="Genomic_DNA"/>
</dbReference>
<reference evidence="2" key="1">
    <citation type="submission" date="2021-01" db="EMBL/GenBank/DDBJ databases">
        <title>Whole genome shotgun sequence of Planosporangium flavigriseum NBRC 105377.</title>
        <authorList>
            <person name="Komaki H."/>
            <person name="Tamura T."/>
        </authorList>
    </citation>
    <scope>NUCLEOTIDE SEQUENCE</scope>
    <source>
        <strain evidence="2">NBRC 105377</strain>
    </source>
</reference>
<evidence type="ECO:0000256" key="1">
    <source>
        <dbReference type="SAM" id="SignalP"/>
    </source>
</evidence>
<dbReference type="Pfam" id="PF19741">
    <property type="entry name" value="DUF6230"/>
    <property type="match status" value="1"/>
</dbReference>
<comment type="caution">
    <text evidence="2">The sequence shown here is derived from an EMBL/GenBank/DDBJ whole genome shotgun (WGS) entry which is preliminary data.</text>
</comment>
<keyword evidence="3" id="KW-1185">Reference proteome</keyword>
<keyword evidence="1" id="KW-0732">Signal</keyword>
<dbReference type="RefSeq" id="WP_203981573.1">
    <property type="nucleotide sequence ID" value="NZ_BAAAQJ010000009.1"/>
</dbReference>
<dbReference type="InterPro" id="IPR046198">
    <property type="entry name" value="DUF6230"/>
</dbReference>
<dbReference type="Proteomes" id="UP000653674">
    <property type="component" value="Unassembled WGS sequence"/>
</dbReference>
<evidence type="ECO:0000313" key="2">
    <source>
        <dbReference type="EMBL" id="GIG76297.1"/>
    </source>
</evidence>
<evidence type="ECO:0000313" key="3">
    <source>
        <dbReference type="Proteomes" id="UP000653674"/>
    </source>
</evidence>
<dbReference type="AlphaFoldDB" id="A0A8J3LQT0"/>
<accession>A0A8J3LQT0</accession>
<organism evidence="2 3">
    <name type="scientific">Planosporangium flavigriseum</name>
    <dbReference type="NCBI Taxonomy" id="373681"/>
    <lineage>
        <taxon>Bacteria</taxon>
        <taxon>Bacillati</taxon>
        <taxon>Actinomycetota</taxon>
        <taxon>Actinomycetes</taxon>
        <taxon>Micromonosporales</taxon>
        <taxon>Micromonosporaceae</taxon>
        <taxon>Planosporangium</taxon>
    </lineage>
</organism>
<feature type="chain" id="PRO_5035237652" description="Cholesterol esterase" evidence="1">
    <location>
        <begin position="40"/>
        <end position="213"/>
    </location>
</feature>
<name>A0A8J3LQT0_9ACTN</name>
<protein>
    <recommendedName>
        <fullName evidence="4">Cholesterol esterase</fullName>
    </recommendedName>
</protein>
<evidence type="ECO:0008006" key="4">
    <source>
        <dbReference type="Google" id="ProtNLM"/>
    </source>
</evidence>
<proteinExistence type="predicted"/>
<sequence>MKDSQGGPVQGRIRWRRFAAVVLPAAVATAAIMTGMANGAVPAQFAVSGEEFKVKASKLVGTDFTQYGGLASPKGARFNDQNDPRNKPVAVSYIGSAKLYDLCQSVRTPGAPVSLVINAGGGGNPALAEGLLIDMTDLKGNATFTNINIGQDASTLNNSERRANGAPAHFGQKADGVVIDNLEQTALSTAAGSFTLTGLHLRLDIGRNPFECF</sequence>
<feature type="signal peptide" evidence="1">
    <location>
        <begin position="1"/>
        <end position="39"/>
    </location>
</feature>